<dbReference type="EMBL" id="SMFO01000003">
    <property type="protein sequence ID" value="TDE04981.1"/>
    <property type="molecule type" value="Genomic_DNA"/>
</dbReference>
<proteinExistence type="predicted"/>
<feature type="domain" description="Imm-5-like" evidence="1">
    <location>
        <begin position="22"/>
        <end position="150"/>
    </location>
</feature>
<name>A0A4R5D0M9_9FLAO</name>
<evidence type="ECO:0000313" key="3">
    <source>
        <dbReference type="Proteomes" id="UP000294597"/>
    </source>
</evidence>
<dbReference type="RefSeq" id="WP_132109801.1">
    <property type="nucleotide sequence ID" value="NZ_SMFO01000003.1"/>
</dbReference>
<dbReference type="InterPro" id="IPR048667">
    <property type="entry name" value="Imm5-like"/>
</dbReference>
<gene>
    <name evidence="2" type="ORF">E0F98_06470</name>
</gene>
<sequence>MSTKTKIKIEDDSELRAEIDRLYEITEQVELAKWSIKCAKHILPLSKVENIDMSDIESGIGVNEFWQVGKASVNQVRKAGFKIHAVARNCKTEIGKNAIRTVGQAVGVGHMKEHAMVCSDYAIKTVQLAFPMDKEKITEERQWQLKALENIKAST</sequence>
<reference evidence="2 3" key="1">
    <citation type="submission" date="2019-03" db="EMBL/GenBank/DDBJ databases">
        <title>Flavobacterium TSA-D2 sp. nov., isolated from arctic soil.</title>
        <authorList>
            <person name="Chaudhary D.K."/>
        </authorList>
    </citation>
    <scope>NUCLEOTIDE SEQUENCE [LARGE SCALE GENOMIC DNA]</scope>
    <source>
        <strain evidence="2 3">TSA-D2</strain>
    </source>
</reference>
<evidence type="ECO:0000259" key="1">
    <source>
        <dbReference type="Pfam" id="PF21805"/>
    </source>
</evidence>
<evidence type="ECO:0000313" key="2">
    <source>
        <dbReference type="EMBL" id="TDE04981.1"/>
    </source>
</evidence>
<comment type="caution">
    <text evidence="2">The sequence shown here is derived from an EMBL/GenBank/DDBJ whole genome shotgun (WGS) entry which is preliminary data.</text>
</comment>
<keyword evidence="3" id="KW-1185">Reference proteome</keyword>
<organism evidence="2 3">
    <name type="scientific">Flavobacterium hiemivividum</name>
    <dbReference type="NCBI Taxonomy" id="2541734"/>
    <lineage>
        <taxon>Bacteria</taxon>
        <taxon>Pseudomonadati</taxon>
        <taxon>Bacteroidota</taxon>
        <taxon>Flavobacteriia</taxon>
        <taxon>Flavobacteriales</taxon>
        <taxon>Flavobacteriaceae</taxon>
        <taxon>Flavobacterium</taxon>
    </lineage>
</organism>
<dbReference type="Pfam" id="PF21805">
    <property type="entry name" value="Imm5_like"/>
    <property type="match status" value="1"/>
</dbReference>
<dbReference type="AlphaFoldDB" id="A0A4R5D0M9"/>
<dbReference type="Proteomes" id="UP000294597">
    <property type="component" value="Unassembled WGS sequence"/>
</dbReference>
<accession>A0A4R5D0M9</accession>
<protein>
    <recommendedName>
        <fullName evidence="1">Imm-5-like domain-containing protein</fullName>
    </recommendedName>
</protein>